<reference evidence="4 5" key="1">
    <citation type="submission" date="2023-01" db="EMBL/GenBank/DDBJ databases">
        <title>Analysis of 21 Apiospora genomes using comparative genomics revels a genus with tremendous synthesis potential of carbohydrate active enzymes and secondary metabolites.</title>
        <authorList>
            <person name="Sorensen T."/>
        </authorList>
    </citation>
    <scope>NUCLEOTIDE SEQUENCE [LARGE SCALE GENOMIC DNA]</scope>
    <source>
        <strain evidence="4 5">CBS 20057</strain>
    </source>
</reference>
<keyword evidence="5" id="KW-1185">Reference proteome</keyword>
<evidence type="ECO:0000256" key="2">
    <source>
        <dbReference type="SAM" id="Phobius"/>
    </source>
</evidence>
<feature type="domain" description="EthD" evidence="3">
    <location>
        <begin position="8"/>
        <end position="79"/>
    </location>
</feature>
<evidence type="ECO:0000256" key="1">
    <source>
        <dbReference type="ARBA" id="ARBA00005986"/>
    </source>
</evidence>
<gene>
    <name evidence="4" type="ORF">PG991_008837</name>
</gene>
<proteinExistence type="inferred from homology"/>
<evidence type="ECO:0000313" key="4">
    <source>
        <dbReference type="EMBL" id="KAK8015949.1"/>
    </source>
</evidence>
<feature type="transmembrane region" description="Helical" evidence="2">
    <location>
        <begin position="164"/>
        <end position="184"/>
    </location>
</feature>
<comment type="similarity">
    <text evidence="1">Belongs to the tpcK family.</text>
</comment>
<dbReference type="InterPro" id="IPR009799">
    <property type="entry name" value="EthD_dom"/>
</dbReference>
<keyword evidence="2" id="KW-1133">Transmembrane helix</keyword>
<dbReference type="Proteomes" id="UP001396898">
    <property type="component" value="Unassembled WGS sequence"/>
</dbReference>
<dbReference type="EMBL" id="JAQQWI010000012">
    <property type="protein sequence ID" value="KAK8015949.1"/>
    <property type="molecule type" value="Genomic_DNA"/>
</dbReference>
<keyword evidence="2" id="KW-0812">Transmembrane</keyword>
<accession>A0ABR1RN44</accession>
<comment type="caution">
    <text evidence="4">The sequence shown here is derived from an EMBL/GenBank/DDBJ whole genome shotgun (WGS) entry which is preliminary data.</text>
</comment>
<organism evidence="4 5">
    <name type="scientific">Apiospora marii</name>
    <dbReference type="NCBI Taxonomy" id="335849"/>
    <lineage>
        <taxon>Eukaryota</taxon>
        <taxon>Fungi</taxon>
        <taxon>Dikarya</taxon>
        <taxon>Ascomycota</taxon>
        <taxon>Pezizomycotina</taxon>
        <taxon>Sordariomycetes</taxon>
        <taxon>Xylariomycetidae</taxon>
        <taxon>Amphisphaeriales</taxon>
        <taxon>Apiosporaceae</taxon>
        <taxon>Apiospora</taxon>
    </lineage>
</organism>
<evidence type="ECO:0000259" key="3">
    <source>
        <dbReference type="Pfam" id="PF07110"/>
    </source>
</evidence>
<name>A0ABR1RN44_9PEZI</name>
<dbReference type="Pfam" id="PF07110">
    <property type="entry name" value="EthD"/>
    <property type="match status" value="1"/>
</dbReference>
<protein>
    <recommendedName>
        <fullName evidence="3">EthD domain-containing protein</fullName>
    </recommendedName>
</protein>
<feature type="non-terminal residue" evidence="4">
    <location>
        <position position="1"/>
    </location>
</feature>
<keyword evidence="2" id="KW-0472">Membrane</keyword>
<feature type="transmembrane region" description="Helical" evidence="2">
    <location>
        <begin position="196"/>
        <end position="214"/>
    </location>
</feature>
<sequence length="225" mass="25156">VVKYPSSHGCLAQRLGQAHNQSTTRAMMGQLYDPQMARLADFDCSSEVVFKRLDDYKMFKQDTACGRRLVGDHEKFADTERSISSPSRMTIGWVEQFIDGGKVVDGVEDPVESTARLPSLALMSGSFLAGAMASLSIIAVPVFHDEARVADQLYMQWPRLSRQSYLLFLALGIASLMMCRHVGLSKRRFGRRVWRISLIVGLVAALMIPLMMVADKYKLHVLKPT</sequence>
<evidence type="ECO:0000313" key="5">
    <source>
        <dbReference type="Proteomes" id="UP001396898"/>
    </source>
</evidence>
<feature type="transmembrane region" description="Helical" evidence="2">
    <location>
        <begin position="120"/>
        <end position="144"/>
    </location>
</feature>